<dbReference type="Proteomes" id="UP001251528">
    <property type="component" value="Unassembled WGS sequence"/>
</dbReference>
<feature type="region of interest" description="Disordered" evidence="1">
    <location>
        <begin position="1"/>
        <end position="32"/>
    </location>
</feature>
<keyword evidence="4" id="KW-1185">Reference proteome</keyword>
<feature type="transmembrane region" description="Helical" evidence="2">
    <location>
        <begin position="532"/>
        <end position="558"/>
    </location>
</feature>
<dbReference type="AlphaFoldDB" id="A0AAJ0G017"/>
<reference evidence="3" key="1">
    <citation type="submission" date="2023-06" db="EMBL/GenBank/DDBJ databases">
        <title>Conoideocrella luteorostrata (Hypocreales: Clavicipitaceae), a potential biocontrol fungus for elongate hemlock scale in United States Christmas tree production areas.</title>
        <authorList>
            <person name="Barrett H."/>
            <person name="Lovett B."/>
            <person name="Macias A.M."/>
            <person name="Stajich J.E."/>
            <person name="Kasson M.T."/>
        </authorList>
    </citation>
    <scope>NUCLEOTIDE SEQUENCE</scope>
    <source>
        <strain evidence="3">ARSEF 14590</strain>
    </source>
</reference>
<comment type="caution">
    <text evidence="3">The sequence shown here is derived from an EMBL/GenBank/DDBJ whole genome shotgun (WGS) entry which is preliminary data.</text>
</comment>
<evidence type="ECO:0000256" key="2">
    <source>
        <dbReference type="SAM" id="Phobius"/>
    </source>
</evidence>
<evidence type="ECO:0000313" key="4">
    <source>
        <dbReference type="Proteomes" id="UP001251528"/>
    </source>
</evidence>
<organism evidence="3 4">
    <name type="scientific">Conoideocrella luteorostrata</name>
    <dbReference type="NCBI Taxonomy" id="1105319"/>
    <lineage>
        <taxon>Eukaryota</taxon>
        <taxon>Fungi</taxon>
        <taxon>Dikarya</taxon>
        <taxon>Ascomycota</taxon>
        <taxon>Pezizomycotina</taxon>
        <taxon>Sordariomycetes</taxon>
        <taxon>Hypocreomycetidae</taxon>
        <taxon>Hypocreales</taxon>
        <taxon>Clavicipitaceae</taxon>
        <taxon>Conoideocrella</taxon>
    </lineage>
</organism>
<protein>
    <submittedName>
        <fullName evidence="3">Uncharacterized protein</fullName>
    </submittedName>
</protein>
<keyword evidence="2" id="KW-0472">Membrane</keyword>
<evidence type="ECO:0000256" key="1">
    <source>
        <dbReference type="SAM" id="MobiDB-lite"/>
    </source>
</evidence>
<sequence>MATRTSLDSPRIGEDDGCVSAAQQKLGEDEDLEAQSVPRNRGILSCFQAGWSLSGKSDPRLERFALSLLKENNSRKPTPLHLRFIEIFFGLSADDVSKWPGILVFLDHLERACFPQLLQPQFGTVWTLLGKDSPADPADCWHWCLEVVEVFQELHLKDDDPSLESAYLALLSRGTRNFDLSTQERDQVLQAIFSVLCWFSATLTPVCGDPKDTGKLAAAKPNETRKFPLSAENGGRIYSSGEFRRPASKMFYNFQTCETNGFGQSCCCGQPSSAADLHFQNSSSGMPGGRSDGNILYESSLNYFSLFKIGRVKLKWVDTITSHLIFERSTRTLSLFRFPSFCAMSIKKRENTTIEKLTAKLLPSRYYTDAVPEPGAVYREVLLSYRLLFGQSSASRKLLVQALTAKEMTVRHDQPRRMPEFQSTATNDEPESKPSETTDPLLLKCTLPIKKPGSRSFSLYRGGDQTTSFPSEIFPSSVLDLDGRVQDADSYSAREEFPIFGQRLLALQSYNLRQQPSKVTDFWRDRRNPLQWYTFWAVIWIGGASILVGLLQLFAAIIQTVATFKQGS</sequence>
<name>A0AAJ0G017_9HYPO</name>
<gene>
    <name evidence="3" type="ORF">QQS21_006667</name>
</gene>
<keyword evidence="2" id="KW-1133">Transmembrane helix</keyword>
<accession>A0AAJ0G017</accession>
<dbReference type="EMBL" id="JASWJB010000126">
    <property type="protein sequence ID" value="KAK2595620.1"/>
    <property type="molecule type" value="Genomic_DNA"/>
</dbReference>
<proteinExistence type="predicted"/>
<evidence type="ECO:0000313" key="3">
    <source>
        <dbReference type="EMBL" id="KAK2595620.1"/>
    </source>
</evidence>
<feature type="region of interest" description="Disordered" evidence="1">
    <location>
        <begin position="411"/>
        <end position="439"/>
    </location>
</feature>
<keyword evidence="2" id="KW-0812">Transmembrane</keyword>